<keyword evidence="3" id="KW-1185">Reference proteome</keyword>
<evidence type="ECO:0000256" key="1">
    <source>
        <dbReference type="SAM" id="Phobius"/>
    </source>
</evidence>
<evidence type="ECO:0000313" key="3">
    <source>
        <dbReference type="Proteomes" id="UP000092661"/>
    </source>
</evidence>
<keyword evidence="1" id="KW-1133">Transmembrane helix</keyword>
<dbReference type="RefSeq" id="WP_065536461.1">
    <property type="nucleotide sequence ID" value="NZ_CP016534.2"/>
</dbReference>
<dbReference type="Proteomes" id="UP000092661">
    <property type="component" value="Chromosome"/>
</dbReference>
<reference evidence="2" key="1">
    <citation type="submission" date="2016-10" db="EMBL/GenBank/DDBJ databases">
        <authorList>
            <person name="See-Too W.S."/>
        </authorList>
    </citation>
    <scope>NUCLEOTIDE SEQUENCE</scope>
    <source>
        <strain evidence="2">DSM 14505</strain>
    </source>
</reference>
<organism evidence="2 3">
    <name type="scientific">Planococcus antarcticus DSM 14505</name>
    <dbReference type="NCBI Taxonomy" id="1185653"/>
    <lineage>
        <taxon>Bacteria</taxon>
        <taxon>Bacillati</taxon>
        <taxon>Bacillota</taxon>
        <taxon>Bacilli</taxon>
        <taxon>Bacillales</taxon>
        <taxon>Caryophanaceae</taxon>
        <taxon>Planococcus</taxon>
    </lineage>
</organism>
<feature type="transmembrane region" description="Helical" evidence="1">
    <location>
        <begin position="28"/>
        <end position="51"/>
    </location>
</feature>
<accession>A0ABN4RCL8</accession>
<feature type="transmembrane region" description="Helical" evidence="1">
    <location>
        <begin position="97"/>
        <end position="115"/>
    </location>
</feature>
<dbReference type="EMBL" id="CP016534">
    <property type="protein sequence ID" value="ANU09683.1"/>
    <property type="molecule type" value="Genomic_DNA"/>
</dbReference>
<evidence type="ECO:0000313" key="2">
    <source>
        <dbReference type="EMBL" id="ANU09683.1"/>
    </source>
</evidence>
<name>A0ABN4RCL8_9BACL</name>
<sequence>MKTYWLIVTVLLVNLSSLLVNDYFPGTLAALGIPPWILFAVIALMVLLSALTLKTRREKKRYMIIFPVLMIAVPVLVLAVSAALGGEPNNSISLTSPSLWIGAAVTLWFFWLEYVRASRKEAEDT</sequence>
<keyword evidence="1" id="KW-0472">Membrane</keyword>
<protein>
    <submittedName>
        <fullName evidence="2">Uncharacterized protein</fullName>
    </submittedName>
</protein>
<keyword evidence="1" id="KW-0812">Transmembrane</keyword>
<proteinExistence type="predicted"/>
<feature type="transmembrane region" description="Helical" evidence="1">
    <location>
        <begin position="63"/>
        <end position="85"/>
    </location>
</feature>
<gene>
    <name evidence="2" type="ORF">BBH88_04915</name>
</gene>